<keyword evidence="4" id="KW-0312">Gluconeogenesis</keyword>
<dbReference type="EC" id="5.3.1.9" evidence="3"/>
<dbReference type="AlphaFoldDB" id="A0A1F4VGR0"/>
<accession>A0A1F4VGR0</accession>
<dbReference type="Proteomes" id="UP000179005">
    <property type="component" value="Unassembled WGS sequence"/>
</dbReference>
<evidence type="ECO:0000256" key="1">
    <source>
        <dbReference type="ARBA" id="ARBA00004926"/>
    </source>
</evidence>
<comment type="caution">
    <text evidence="8">The sequence shown here is derived from an EMBL/GenBank/DDBJ whole genome shotgun (WGS) entry which is preliminary data.</text>
</comment>
<comment type="catalytic activity">
    <reaction evidence="6">
        <text>alpha-D-glucose 6-phosphate = beta-D-fructose 6-phosphate</text>
        <dbReference type="Rhea" id="RHEA:11816"/>
        <dbReference type="ChEBI" id="CHEBI:57634"/>
        <dbReference type="ChEBI" id="CHEBI:58225"/>
        <dbReference type="EC" id="5.3.1.9"/>
    </reaction>
</comment>
<evidence type="ECO:0000259" key="7">
    <source>
        <dbReference type="Pfam" id="PF06560"/>
    </source>
</evidence>
<keyword evidence="5" id="KW-0324">Glycolysis</keyword>
<dbReference type="InterPro" id="IPR014710">
    <property type="entry name" value="RmlC-like_jellyroll"/>
</dbReference>
<name>A0A1F4VGR0_UNCKA</name>
<proteinExistence type="inferred from homology"/>
<comment type="similarity">
    <text evidence="2">Belongs to the archaeal-type GPI family.</text>
</comment>
<protein>
    <recommendedName>
        <fullName evidence="3">glucose-6-phosphate isomerase</fullName>
        <ecNumber evidence="3">5.3.1.9</ecNumber>
    </recommendedName>
</protein>
<sequence length="172" mass="18916">MPEITTRTIGEMKDVAYQPDQVGMPGSAPAYWVVRDPGRNITIIPPDWLGGGEYPKTYGHLHEPPYQETYRVAAGKGGLLYQKMVGNEVAEIHLKILNEGESFTIPADFTGHVLINLGDGNLVAIDDDNPANSRHVYEPVSQKKGFGYYLIEGVVEIPNPNFANLPPLQKDA</sequence>
<dbReference type="InterPro" id="IPR011051">
    <property type="entry name" value="RmlC_Cupin_sf"/>
</dbReference>
<evidence type="ECO:0000256" key="4">
    <source>
        <dbReference type="ARBA" id="ARBA00022432"/>
    </source>
</evidence>
<evidence type="ECO:0000256" key="5">
    <source>
        <dbReference type="ARBA" id="ARBA00023152"/>
    </source>
</evidence>
<dbReference type="GO" id="GO:0004347">
    <property type="term" value="F:glucose-6-phosphate isomerase activity"/>
    <property type="evidence" value="ECO:0007669"/>
    <property type="project" value="UniProtKB-EC"/>
</dbReference>
<dbReference type="UniPathway" id="UPA00109">
    <property type="reaction ID" value="UER00181"/>
</dbReference>
<dbReference type="Gene3D" id="2.60.120.10">
    <property type="entry name" value="Jelly Rolls"/>
    <property type="match status" value="1"/>
</dbReference>
<comment type="pathway">
    <text evidence="1">Carbohydrate degradation; glycolysis; D-glyceraldehyde 3-phosphate and glycerone phosphate from D-glucose: step 2/4.</text>
</comment>
<dbReference type="STRING" id="1802619.A2797_02115"/>
<dbReference type="GO" id="GO:0005737">
    <property type="term" value="C:cytoplasm"/>
    <property type="evidence" value="ECO:0007669"/>
    <property type="project" value="InterPro"/>
</dbReference>
<dbReference type="InterPro" id="IPR010551">
    <property type="entry name" value="G6P_isomerase_prok"/>
</dbReference>
<gene>
    <name evidence="8" type="ORF">A2797_02115</name>
</gene>
<evidence type="ECO:0000256" key="6">
    <source>
        <dbReference type="ARBA" id="ARBA00029321"/>
    </source>
</evidence>
<evidence type="ECO:0000313" key="9">
    <source>
        <dbReference type="Proteomes" id="UP000179005"/>
    </source>
</evidence>
<evidence type="ECO:0000256" key="3">
    <source>
        <dbReference type="ARBA" id="ARBA00011952"/>
    </source>
</evidence>
<dbReference type="GO" id="GO:0006096">
    <property type="term" value="P:glycolytic process"/>
    <property type="evidence" value="ECO:0007669"/>
    <property type="project" value="UniProtKB-UniPathway"/>
</dbReference>
<feature type="domain" description="Glucose-6-phosphate isomerase prokaryote" evidence="7">
    <location>
        <begin position="40"/>
        <end position="154"/>
    </location>
</feature>
<dbReference type="SUPFAM" id="SSF51182">
    <property type="entry name" value="RmlC-like cupins"/>
    <property type="match status" value="1"/>
</dbReference>
<reference evidence="8 9" key="1">
    <citation type="journal article" date="2016" name="Nat. Commun.">
        <title>Thousands of microbial genomes shed light on interconnected biogeochemical processes in an aquifer system.</title>
        <authorList>
            <person name="Anantharaman K."/>
            <person name="Brown C.T."/>
            <person name="Hug L.A."/>
            <person name="Sharon I."/>
            <person name="Castelle C.J."/>
            <person name="Probst A.J."/>
            <person name="Thomas B.C."/>
            <person name="Singh A."/>
            <person name="Wilkins M.J."/>
            <person name="Karaoz U."/>
            <person name="Brodie E.L."/>
            <person name="Williams K.H."/>
            <person name="Hubbard S.S."/>
            <person name="Banfield J.F."/>
        </authorList>
    </citation>
    <scope>NUCLEOTIDE SEQUENCE [LARGE SCALE GENOMIC DNA]</scope>
</reference>
<evidence type="ECO:0000256" key="2">
    <source>
        <dbReference type="ARBA" id="ARBA00006542"/>
    </source>
</evidence>
<evidence type="ECO:0000313" key="8">
    <source>
        <dbReference type="EMBL" id="OGC56130.1"/>
    </source>
</evidence>
<dbReference type="GO" id="GO:0006094">
    <property type="term" value="P:gluconeogenesis"/>
    <property type="evidence" value="ECO:0007669"/>
    <property type="project" value="UniProtKB-KW"/>
</dbReference>
<dbReference type="Pfam" id="PF06560">
    <property type="entry name" value="GPI"/>
    <property type="match status" value="1"/>
</dbReference>
<organism evidence="8 9">
    <name type="scientific">candidate division WWE3 bacterium RIFCSPHIGHO2_01_FULL_48_15</name>
    <dbReference type="NCBI Taxonomy" id="1802619"/>
    <lineage>
        <taxon>Bacteria</taxon>
        <taxon>Katanobacteria</taxon>
    </lineage>
</organism>
<dbReference type="EMBL" id="MEVC01000003">
    <property type="protein sequence ID" value="OGC56130.1"/>
    <property type="molecule type" value="Genomic_DNA"/>
</dbReference>